<dbReference type="InterPro" id="IPR003746">
    <property type="entry name" value="DUF167"/>
</dbReference>
<organism evidence="2 3">
    <name type="scientific">Candidatus Nitrosocosmicus oleophilus</name>
    <dbReference type="NCBI Taxonomy" id="1353260"/>
    <lineage>
        <taxon>Archaea</taxon>
        <taxon>Nitrososphaerota</taxon>
        <taxon>Nitrososphaeria</taxon>
        <taxon>Nitrososphaerales</taxon>
        <taxon>Nitrososphaeraceae</taxon>
        <taxon>Candidatus Nitrosocosmicus</taxon>
    </lineage>
</organism>
<evidence type="ECO:0000256" key="1">
    <source>
        <dbReference type="ARBA" id="ARBA00010364"/>
    </source>
</evidence>
<comment type="similarity">
    <text evidence="1">Belongs to the UPF0235 family.</text>
</comment>
<accession>A0A654LWS5</accession>
<dbReference type="KEGG" id="taa:NMY3_01263"/>
<evidence type="ECO:0000313" key="2">
    <source>
        <dbReference type="EMBL" id="ALI35467.1"/>
    </source>
</evidence>
<dbReference type="SUPFAM" id="SSF69786">
    <property type="entry name" value="YggU-like"/>
    <property type="match status" value="1"/>
</dbReference>
<keyword evidence="3" id="KW-1185">Reference proteome</keyword>
<dbReference type="AlphaFoldDB" id="A0A654LWS5"/>
<dbReference type="Gene3D" id="3.30.1200.10">
    <property type="entry name" value="YggU-like"/>
    <property type="match status" value="1"/>
</dbReference>
<sequence length="79" mass="9044">MQECDLSRTYIVKVKFDPSGQFVVDEATMEIKVSLRCVPVKGKANREIINIISKHFKIRPSNIKIIHGLYSKTKVIQIV</sequence>
<dbReference type="Pfam" id="PF02594">
    <property type="entry name" value="DUF167"/>
    <property type="match status" value="1"/>
</dbReference>
<evidence type="ECO:0000313" key="3">
    <source>
        <dbReference type="Proteomes" id="UP000058925"/>
    </source>
</evidence>
<name>A0A654LWS5_9ARCH</name>
<dbReference type="NCBIfam" id="TIGR00251">
    <property type="entry name" value="DUF167 family protein"/>
    <property type="match status" value="1"/>
</dbReference>
<dbReference type="Proteomes" id="UP000058925">
    <property type="component" value="Chromosome"/>
</dbReference>
<dbReference type="SMART" id="SM01152">
    <property type="entry name" value="DUF167"/>
    <property type="match status" value="1"/>
</dbReference>
<dbReference type="InterPro" id="IPR036591">
    <property type="entry name" value="YggU-like_sf"/>
</dbReference>
<protein>
    <submittedName>
        <fullName evidence="2">Uncharacterized protein</fullName>
    </submittedName>
</protein>
<dbReference type="EMBL" id="CP012850">
    <property type="protein sequence ID" value="ALI35467.1"/>
    <property type="molecule type" value="Genomic_DNA"/>
</dbReference>
<proteinExistence type="inferred from homology"/>
<reference evidence="3" key="1">
    <citation type="submission" date="2015-10" db="EMBL/GenBank/DDBJ databases">
        <title>Niche specialization of a soil ammonia-oxidizing archaeon, Candidatus Nitrosocosmicus oleophilus.</title>
        <authorList>
            <person name="Jung M.-Y."/>
            <person name="Rhee S.-K."/>
        </authorList>
    </citation>
    <scope>NUCLEOTIDE SEQUENCE [LARGE SCALE GENOMIC DNA]</scope>
    <source>
        <strain evidence="3">MY3</strain>
    </source>
</reference>
<gene>
    <name evidence="2" type="ORF">NMY3_01263</name>
</gene>